<dbReference type="InterPro" id="IPR027417">
    <property type="entry name" value="P-loop_NTPase"/>
</dbReference>
<gene>
    <name evidence="3" type="ORF">GRI58_07485</name>
</gene>
<comment type="caution">
    <text evidence="3">The sequence shown here is derived from an EMBL/GenBank/DDBJ whole genome shotgun (WGS) entry which is preliminary data.</text>
</comment>
<dbReference type="InterPro" id="IPR050445">
    <property type="entry name" value="Bact_polysacc_biosynth/exp"/>
</dbReference>
<evidence type="ECO:0000313" key="3">
    <source>
        <dbReference type="EMBL" id="MXP28660.1"/>
    </source>
</evidence>
<dbReference type="EMBL" id="WTYA01000005">
    <property type="protein sequence ID" value="MXP28660.1"/>
    <property type="molecule type" value="Genomic_DNA"/>
</dbReference>
<protein>
    <submittedName>
        <fullName evidence="3">Chromosome partitioning protein</fullName>
    </submittedName>
</protein>
<evidence type="ECO:0000256" key="1">
    <source>
        <dbReference type="ARBA" id="ARBA00022741"/>
    </source>
</evidence>
<dbReference type="AlphaFoldDB" id="A0A845AEJ0"/>
<keyword evidence="4" id="KW-1185">Reference proteome</keyword>
<dbReference type="CDD" id="cd05387">
    <property type="entry name" value="BY-kinase"/>
    <property type="match status" value="1"/>
</dbReference>
<evidence type="ECO:0000256" key="2">
    <source>
        <dbReference type="ARBA" id="ARBA00022840"/>
    </source>
</evidence>
<keyword evidence="2" id="KW-0067">ATP-binding</keyword>
<dbReference type="Gene3D" id="3.40.50.300">
    <property type="entry name" value="P-loop containing nucleotide triphosphate hydrolases"/>
    <property type="match status" value="1"/>
</dbReference>
<dbReference type="PANTHER" id="PTHR32309">
    <property type="entry name" value="TYROSINE-PROTEIN KINASE"/>
    <property type="match status" value="1"/>
</dbReference>
<dbReference type="PANTHER" id="PTHR32309:SF31">
    <property type="entry name" value="CAPSULAR EXOPOLYSACCHARIDE FAMILY"/>
    <property type="match status" value="1"/>
</dbReference>
<name>A0A845AEJ0_9SPHN</name>
<proteinExistence type="predicted"/>
<dbReference type="InterPro" id="IPR005702">
    <property type="entry name" value="Wzc-like_C"/>
</dbReference>
<accession>A0A845AEJ0</accession>
<evidence type="ECO:0000313" key="4">
    <source>
        <dbReference type="Proteomes" id="UP000439780"/>
    </source>
</evidence>
<dbReference type="RefSeq" id="WP_160752961.1">
    <property type="nucleotide sequence ID" value="NZ_WTYA01000005.1"/>
</dbReference>
<reference evidence="3 4" key="1">
    <citation type="submission" date="2019-12" db="EMBL/GenBank/DDBJ databases">
        <title>Genomic-based taxomic classification of the family Erythrobacteraceae.</title>
        <authorList>
            <person name="Xu L."/>
        </authorList>
    </citation>
    <scope>NUCLEOTIDE SEQUENCE [LARGE SCALE GENOMIC DNA]</scope>
    <source>
        <strain evidence="3 4">KEMB 9005-328</strain>
    </source>
</reference>
<dbReference type="Proteomes" id="UP000439780">
    <property type="component" value="Unassembled WGS sequence"/>
</dbReference>
<dbReference type="SUPFAM" id="SSF52540">
    <property type="entry name" value="P-loop containing nucleoside triphosphate hydrolases"/>
    <property type="match status" value="1"/>
</dbReference>
<sequence>MNYAMPEPLESVTFTLPSAFERAGVISLGEDVLDRQKIVGFDSHEERARPFNLLRSQITRSLESSGQQIIAMTSATPAAGKTFVSVNLAAALSRITGRTMLLCDFDLRRGSVLASLEADVPSDLSAYLRGELDDWTQALYRVADTDLFVLPCIGALRRSGELLTSKRFEELIAALRALPEEILVMADLPPVFASDDALLTMEHLDSYMLVVEHGRNTATQVRETIALLEPSPCLGTILNRYRGGFFDAYGYGYGDPYGIKNYGKEKR</sequence>
<keyword evidence="1" id="KW-0547">Nucleotide-binding</keyword>
<organism evidence="3 4">
    <name type="scientific">Qipengyuania algicida</name>
    <dbReference type="NCBI Taxonomy" id="1836209"/>
    <lineage>
        <taxon>Bacteria</taxon>
        <taxon>Pseudomonadati</taxon>
        <taxon>Pseudomonadota</taxon>
        <taxon>Alphaproteobacteria</taxon>
        <taxon>Sphingomonadales</taxon>
        <taxon>Erythrobacteraceae</taxon>
        <taxon>Qipengyuania</taxon>
    </lineage>
</organism>
<dbReference type="OrthoDB" id="9775724at2"/>